<dbReference type="AlphaFoldDB" id="A0A0A9AQR9"/>
<protein>
    <submittedName>
        <fullName evidence="1">Uncharacterized protein</fullName>
    </submittedName>
</protein>
<name>A0A0A9AQR9_ARUDO</name>
<reference evidence="1" key="2">
    <citation type="journal article" date="2015" name="Data Brief">
        <title>Shoot transcriptome of the giant reed, Arundo donax.</title>
        <authorList>
            <person name="Barrero R.A."/>
            <person name="Guerrero F.D."/>
            <person name="Moolhuijzen P."/>
            <person name="Goolsby J.A."/>
            <person name="Tidwell J."/>
            <person name="Bellgard S.E."/>
            <person name="Bellgard M.I."/>
        </authorList>
    </citation>
    <scope>NUCLEOTIDE SEQUENCE</scope>
    <source>
        <tissue evidence="1">Shoot tissue taken approximately 20 cm above the soil surface</tissue>
    </source>
</reference>
<sequence>MRAWSILICQVPGPGLSASSMQHCTPRTARFKQFILL</sequence>
<dbReference type="EMBL" id="GBRH01245687">
    <property type="protein sequence ID" value="JAD52208.1"/>
    <property type="molecule type" value="Transcribed_RNA"/>
</dbReference>
<reference evidence="1" key="1">
    <citation type="submission" date="2014-09" db="EMBL/GenBank/DDBJ databases">
        <authorList>
            <person name="Magalhaes I.L.F."/>
            <person name="Oliveira U."/>
            <person name="Santos F.R."/>
            <person name="Vidigal T.H.D.A."/>
            <person name="Brescovit A.D."/>
            <person name="Santos A.J."/>
        </authorList>
    </citation>
    <scope>NUCLEOTIDE SEQUENCE</scope>
    <source>
        <tissue evidence="1">Shoot tissue taken approximately 20 cm above the soil surface</tissue>
    </source>
</reference>
<accession>A0A0A9AQR9</accession>
<organism evidence="1">
    <name type="scientific">Arundo donax</name>
    <name type="common">Giant reed</name>
    <name type="synonym">Donax arundinaceus</name>
    <dbReference type="NCBI Taxonomy" id="35708"/>
    <lineage>
        <taxon>Eukaryota</taxon>
        <taxon>Viridiplantae</taxon>
        <taxon>Streptophyta</taxon>
        <taxon>Embryophyta</taxon>
        <taxon>Tracheophyta</taxon>
        <taxon>Spermatophyta</taxon>
        <taxon>Magnoliopsida</taxon>
        <taxon>Liliopsida</taxon>
        <taxon>Poales</taxon>
        <taxon>Poaceae</taxon>
        <taxon>PACMAD clade</taxon>
        <taxon>Arundinoideae</taxon>
        <taxon>Arundineae</taxon>
        <taxon>Arundo</taxon>
    </lineage>
</organism>
<evidence type="ECO:0000313" key="1">
    <source>
        <dbReference type="EMBL" id="JAD52208.1"/>
    </source>
</evidence>
<proteinExistence type="predicted"/>